<evidence type="ECO:0000256" key="1">
    <source>
        <dbReference type="SAM" id="SignalP"/>
    </source>
</evidence>
<accession>A0A1D9LH67</accession>
<dbReference type="AlphaFoldDB" id="A0A1D9LH67"/>
<evidence type="ECO:0000313" key="2">
    <source>
        <dbReference type="EMBL" id="AOZ50616.1"/>
    </source>
</evidence>
<evidence type="ECO:0000313" key="3">
    <source>
        <dbReference type="Proteomes" id="UP000178776"/>
    </source>
</evidence>
<protein>
    <recommendedName>
        <fullName evidence="4">Cytochrome C</fullName>
    </recommendedName>
</protein>
<name>A0A1D9LH67_9NEIS</name>
<reference evidence="2 3" key="1">
    <citation type="submission" date="2016-10" db="EMBL/GenBank/DDBJ databases">
        <title>Chromobacterium muskegensis sp. nov., an insecticidal bacterium isolated from Sphagnum bogs.</title>
        <authorList>
            <person name="Sparks M.E."/>
            <person name="Blackburn M.B."/>
            <person name="Gundersen-Rindal D.E."/>
            <person name="Mitchell A."/>
            <person name="Farrar R."/>
            <person name="Kuhar D."/>
        </authorList>
    </citation>
    <scope>NUCLEOTIDE SEQUENCE [LARGE SCALE GENOMIC DNA]</scope>
    <source>
        <strain evidence="2 3">21-1</strain>
    </source>
</reference>
<dbReference type="KEGG" id="cvc:BKX93_11885"/>
<feature type="signal peptide" evidence="1">
    <location>
        <begin position="1"/>
        <end position="27"/>
    </location>
</feature>
<dbReference type="Proteomes" id="UP000178776">
    <property type="component" value="Chromosome"/>
</dbReference>
<feature type="chain" id="PRO_5009443129" description="Cytochrome C" evidence="1">
    <location>
        <begin position="28"/>
        <end position="439"/>
    </location>
</feature>
<gene>
    <name evidence="2" type="ORF">BKX93_11885</name>
</gene>
<keyword evidence="1" id="KW-0732">Signal</keyword>
<organism evidence="2 3">
    <name type="scientific">Chromobacterium vaccinii</name>
    <dbReference type="NCBI Taxonomy" id="1108595"/>
    <lineage>
        <taxon>Bacteria</taxon>
        <taxon>Pseudomonadati</taxon>
        <taxon>Pseudomonadota</taxon>
        <taxon>Betaproteobacteria</taxon>
        <taxon>Neisseriales</taxon>
        <taxon>Chromobacteriaceae</taxon>
        <taxon>Chromobacterium</taxon>
    </lineage>
</organism>
<evidence type="ECO:0008006" key="4">
    <source>
        <dbReference type="Google" id="ProtNLM"/>
    </source>
</evidence>
<proteinExistence type="predicted"/>
<dbReference type="EMBL" id="CP017707">
    <property type="protein sequence ID" value="AOZ50616.1"/>
    <property type="molecule type" value="Genomic_DNA"/>
</dbReference>
<sequence length="439" mass="47955">MRSVCMLKVVRVLAASMLLLCSTSALALPSYARQTGEACIACHVSYPELTPYGRLFKLSGYTLGTTKLFPLAAMAQASVSHVGSTQGNDGAYPRQNDGVVEGGSLFVAGKLGDHVGMFSQWTFNALNQNSGTQDFSGHTAVDNNDWRLTDHIAKSDLDLIYGLTLNNNPTVQDVWNSSPAFSYPYQSSHLAGAWGIAPPATLIEGGLAQQTVGLSAYAFLNKAWYFEVGGYRLAKGATSLFKSGVDVSNRLDGTNPYWRFAYSHDWGEHSIEAGTFGLDARVHVDPTDPGSPTSHYRDTGLDAQYQYLSDPHVFTAQVSYIHERTDWDASLVGASVQNAGSGLNTFRLKGSYWYQRIYGLTLGYFSETGSADNLAYPVTGSPNTSGYIAELNYMIKPNWRVGLQYTGFLKYQGAVSNYDGNGRNARNNNITYLYTWVAF</sequence>